<dbReference type="OrthoDB" id="1365233at2"/>
<dbReference type="Proteomes" id="UP000184036">
    <property type="component" value="Unassembled WGS sequence"/>
</dbReference>
<organism evidence="2 3">
    <name type="scientific">Flavobacterium segetis</name>
    <dbReference type="NCBI Taxonomy" id="271157"/>
    <lineage>
        <taxon>Bacteria</taxon>
        <taxon>Pseudomonadati</taxon>
        <taxon>Bacteroidota</taxon>
        <taxon>Flavobacteriia</taxon>
        <taxon>Flavobacteriales</taxon>
        <taxon>Flavobacteriaceae</taxon>
        <taxon>Flavobacterium</taxon>
    </lineage>
</organism>
<dbReference type="EMBL" id="FQWE01000001">
    <property type="protein sequence ID" value="SHF76685.1"/>
    <property type="molecule type" value="Genomic_DNA"/>
</dbReference>
<feature type="signal peptide" evidence="1">
    <location>
        <begin position="1"/>
        <end position="25"/>
    </location>
</feature>
<gene>
    <name evidence="2" type="ORF">SAMN05444396_101286</name>
</gene>
<evidence type="ECO:0000256" key="1">
    <source>
        <dbReference type="SAM" id="SignalP"/>
    </source>
</evidence>
<protein>
    <recommendedName>
        <fullName evidence="4">Heavy-metal-binding</fullName>
    </recommendedName>
</protein>
<sequence length="121" mass="12793">MKKILSLLSLSLALTIASCGGSASIAGNTSMSQTSVELSKKNFNILGDISGVSSNTYILGFGGNANRSLLEKAKSEMMKNAKLSGSKALVNLTYDKHVNGFFPFYSKVTITASANIVEFTE</sequence>
<keyword evidence="3" id="KW-1185">Reference proteome</keyword>
<dbReference type="PROSITE" id="PS51257">
    <property type="entry name" value="PROKAR_LIPOPROTEIN"/>
    <property type="match status" value="1"/>
</dbReference>
<reference evidence="3" key="1">
    <citation type="submission" date="2016-11" db="EMBL/GenBank/DDBJ databases">
        <authorList>
            <person name="Varghese N."/>
            <person name="Submissions S."/>
        </authorList>
    </citation>
    <scope>NUCLEOTIDE SEQUENCE [LARGE SCALE GENOMIC DNA]</scope>
    <source>
        <strain evidence="3">DSM 19741</strain>
    </source>
</reference>
<evidence type="ECO:0000313" key="3">
    <source>
        <dbReference type="Proteomes" id="UP000184036"/>
    </source>
</evidence>
<dbReference type="STRING" id="271157.SAMN05444396_101286"/>
<dbReference type="RefSeq" id="WP_072987222.1">
    <property type="nucleotide sequence ID" value="NZ_FQWE01000001.1"/>
</dbReference>
<dbReference type="Pfam" id="PF20205">
    <property type="entry name" value="DUF6567"/>
    <property type="match status" value="1"/>
</dbReference>
<keyword evidence="1" id="KW-0732">Signal</keyword>
<dbReference type="InterPro" id="IPR046697">
    <property type="entry name" value="DUF6567"/>
</dbReference>
<name>A0A1M5EBW6_9FLAO</name>
<evidence type="ECO:0008006" key="4">
    <source>
        <dbReference type="Google" id="ProtNLM"/>
    </source>
</evidence>
<evidence type="ECO:0000313" key="2">
    <source>
        <dbReference type="EMBL" id="SHF76685.1"/>
    </source>
</evidence>
<proteinExistence type="predicted"/>
<feature type="chain" id="PRO_5013064596" description="Heavy-metal-binding" evidence="1">
    <location>
        <begin position="26"/>
        <end position="121"/>
    </location>
</feature>
<dbReference type="AlphaFoldDB" id="A0A1M5EBW6"/>
<accession>A0A1M5EBW6</accession>